<feature type="region of interest" description="Disordered" evidence="1">
    <location>
        <begin position="1"/>
        <end position="29"/>
    </location>
</feature>
<gene>
    <name evidence="2" type="ORF">DBRI00130_LOCUS39713</name>
</gene>
<sequence length="288" mass="30988">MTSLTSSSTENLISSHPASAYDQPADHNCSRDDTHVADCMMLSVGGVTMQSMSNQSSPARTSEHFQKENHFVLAPGSNMQKMSPSKSTHESCDSLVGLNYTGDGNQRGINNVISEEEGEFVNVPLNPSPRNYPHGPVVFESSLSFVSMDRNTASLLDDDSDDDDEINSLSPDEPDMNDFSYAQPQCALTNKHFQEIANSCAGGNRGPKRDSLLVSVLSSFDSLCASQPNVLSCTNENGNNKNRSSSYKDWSRCSDGTTLATAAAAATAVNYAAAKKTGEDMMQRFLPG</sequence>
<proteinExistence type="predicted"/>
<evidence type="ECO:0000256" key="1">
    <source>
        <dbReference type="SAM" id="MobiDB-lite"/>
    </source>
</evidence>
<feature type="compositionally biased region" description="Polar residues" evidence="1">
    <location>
        <begin position="1"/>
        <end position="17"/>
    </location>
</feature>
<reference evidence="2" key="1">
    <citation type="submission" date="2021-01" db="EMBL/GenBank/DDBJ databases">
        <authorList>
            <person name="Corre E."/>
            <person name="Pelletier E."/>
            <person name="Niang G."/>
            <person name="Scheremetjew M."/>
            <person name="Finn R."/>
            <person name="Kale V."/>
            <person name="Holt S."/>
            <person name="Cochrane G."/>
            <person name="Meng A."/>
            <person name="Brown T."/>
            <person name="Cohen L."/>
        </authorList>
    </citation>
    <scope>NUCLEOTIDE SEQUENCE</scope>
    <source>
        <strain evidence="2">GSO104</strain>
    </source>
</reference>
<accession>A0A7S4SV64</accession>
<evidence type="ECO:0000313" key="2">
    <source>
        <dbReference type="EMBL" id="CAE4657160.1"/>
    </source>
</evidence>
<protein>
    <submittedName>
        <fullName evidence="2">Uncharacterized protein</fullName>
    </submittedName>
</protein>
<organism evidence="2">
    <name type="scientific">Ditylum brightwellii</name>
    <dbReference type="NCBI Taxonomy" id="49249"/>
    <lineage>
        <taxon>Eukaryota</taxon>
        <taxon>Sar</taxon>
        <taxon>Stramenopiles</taxon>
        <taxon>Ochrophyta</taxon>
        <taxon>Bacillariophyta</taxon>
        <taxon>Mediophyceae</taxon>
        <taxon>Lithodesmiophycidae</taxon>
        <taxon>Lithodesmiales</taxon>
        <taxon>Lithodesmiaceae</taxon>
        <taxon>Ditylum</taxon>
    </lineage>
</organism>
<dbReference type="AlphaFoldDB" id="A0A7S4SV64"/>
<feature type="region of interest" description="Disordered" evidence="1">
    <location>
        <begin position="154"/>
        <end position="178"/>
    </location>
</feature>
<feature type="compositionally biased region" description="Acidic residues" evidence="1">
    <location>
        <begin position="156"/>
        <end position="176"/>
    </location>
</feature>
<name>A0A7S4SV64_9STRA</name>
<dbReference type="EMBL" id="HBNS01054806">
    <property type="protein sequence ID" value="CAE4657160.1"/>
    <property type="molecule type" value="Transcribed_RNA"/>
</dbReference>